<evidence type="ECO:0000313" key="1">
    <source>
        <dbReference type="EMBL" id="PKX95453.1"/>
    </source>
</evidence>
<dbReference type="RefSeq" id="XP_024684048.1">
    <property type="nucleotide sequence ID" value="XM_024821110.1"/>
</dbReference>
<sequence length="136" mass="15334">MRAHVFLLCGSVIVHPPSKRTGQEGLSYCELSTTALTPLAVPNLSTQAAICTRIASFVSLPSPTLRRSHFSYFLTHVYFFYRSAVHCIFISTRLPYYHTAGVRWIFSRGFDVAARTSRAKSTSRPLSDHFCILYPE</sequence>
<proteinExistence type="predicted"/>
<comment type="caution">
    <text evidence="1">The sequence shown here is derived from an EMBL/GenBank/DDBJ whole genome shotgun (WGS) entry which is preliminary data.</text>
</comment>
<dbReference type="VEuPathDB" id="FungiDB:P174DRAFT_132866"/>
<organism evidence="1 2">
    <name type="scientific">Aspergillus novofumigatus (strain IBT 16806)</name>
    <dbReference type="NCBI Taxonomy" id="1392255"/>
    <lineage>
        <taxon>Eukaryota</taxon>
        <taxon>Fungi</taxon>
        <taxon>Dikarya</taxon>
        <taxon>Ascomycota</taxon>
        <taxon>Pezizomycotina</taxon>
        <taxon>Eurotiomycetes</taxon>
        <taxon>Eurotiomycetidae</taxon>
        <taxon>Eurotiales</taxon>
        <taxon>Aspergillaceae</taxon>
        <taxon>Aspergillus</taxon>
        <taxon>Aspergillus subgen. Fumigati</taxon>
    </lineage>
</organism>
<dbReference type="AlphaFoldDB" id="A0A2I1CCU5"/>
<keyword evidence="2" id="KW-1185">Reference proteome</keyword>
<name>A0A2I1CCU5_ASPN1</name>
<evidence type="ECO:0000313" key="2">
    <source>
        <dbReference type="Proteomes" id="UP000234474"/>
    </source>
</evidence>
<accession>A0A2I1CCU5</accession>
<protein>
    <submittedName>
        <fullName evidence="1">Uncharacterized protein</fullName>
    </submittedName>
</protein>
<dbReference type="EMBL" id="MSZS01000003">
    <property type="protein sequence ID" value="PKX95453.1"/>
    <property type="molecule type" value="Genomic_DNA"/>
</dbReference>
<reference evidence="2" key="1">
    <citation type="journal article" date="2018" name="Proc. Natl. Acad. Sci. U.S.A.">
        <title>Linking secondary metabolites to gene clusters through genome sequencing of six diverse Aspergillus species.</title>
        <authorList>
            <person name="Kaerboelling I."/>
            <person name="Vesth T.C."/>
            <person name="Frisvad J.C."/>
            <person name="Nybo J.L."/>
            <person name="Theobald S."/>
            <person name="Kuo A."/>
            <person name="Bowyer P."/>
            <person name="Matsuda Y."/>
            <person name="Mondo S."/>
            <person name="Lyhne E.K."/>
            <person name="Kogle M.E."/>
            <person name="Clum A."/>
            <person name="Lipzen A."/>
            <person name="Salamov A."/>
            <person name="Ngan C.Y."/>
            <person name="Daum C."/>
            <person name="Chiniquy J."/>
            <person name="Barry K."/>
            <person name="LaButti K."/>
            <person name="Haridas S."/>
            <person name="Simmons B.A."/>
            <person name="Magnuson J.K."/>
            <person name="Mortensen U.H."/>
            <person name="Larsen T.O."/>
            <person name="Grigoriev I.V."/>
            <person name="Baker S.E."/>
            <person name="Andersen M.R."/>
        </authorList>
    </citation>
    <scope>NUCLEOTIDE SEQUENCE [LARGE SCALE GENOMIC DNA]</scope>
    <source>
        <strain evidence="2">IBT 16806</strain>
    </source>
</reference>
<dbReference type="Proteomes" id="UP000234474">
    <property type="component" value="Unassembled WGS sequence"/>
</dbReference>
<dbReference type="GeneID" id="36528436"/>
<gene>
    <name evidence="1" type="ORF">P174DRAFT_132866</name>
</gene>